<name>A0A4Q2TAU8_9HYPH</name>
<dbReference type="Proteomes" id="UP000291088">
    <property type="component" value="Unassembled WGS sequence"/>
</dbReference>
<dbReference type="InterPro" id="IPR036874">
    <property type="entry name" value="Carbonic_anhydrase_sf"/>
</dbReference>
<evidence type="ECO:0000313" key="5">
    <source>
        <dbReference type="EMBL" id="RYC13999.1"/>
    </source>
</evidence>
<keyword evidence="6" id="KW-1185">Reference proteome</keyword>
<proteinExistence type="inferred from homology"/>
<evidence type="ECO:0000313" key="6">
    <source>
        <dbReference type="Proteomes" id="UP000291088"/>
    </source>
</evidence>
<dbReference type="EMBL" id="SDVB01000216">
    <property type="protein sequence ID" value="RYC13999.1"/>
    <property type="molecule type" value="Genomic_DNA"/>
</dbReference>
<dbReference type="SUPFAM" id="SSF53056">
    <property type="entry name" value="beta-carbonic anhydrase, cab"/>
    <property type="match status" value="1"/>
</dbReference>
<reference evidence="5 6" key="1">
    <citation type="submission" date="2019-01" db="EMBL/GenBank/DDBJ databases">
        <authorList>
            <person name="Deng T."/>
        </authorList>
    </citation>
    <scope>NUCLEOTIDE SEQUENCE [LARGE SCALE GENOMIC DNA]</scope>
    <source>
        <strain evidence="5 6">F8825</strain>
    </source>
</reference>
<dbReference type="SMART" id="SM00947">
    <property type="entry name" value="Pro_CA"/>
    <property type="match status" value="1"/>
</dbReference>
<dbReference type="PANTHER" id="PTHR43175:SF3">
    <property type="entry name" value="CARBON DISULFIDE HYDROLASE"/>
    <property type="match status" value="1"/>
</dbReference>
<dbReference type="RefSeq" id="WP_129332011.1">
    <property type="nucleotide sequence ID" value="NZ_SDVB01000216.1"/>
</dbReference>
<dbReference type="GO" id="GO:0008270">
    <property type="term" value="F:zinc ion binding"/>
    <property type="evidence" value="ECO:0007669"/>
    <property type="project" value="InterPro"/>
</dbReference>
<comment type="cofactor">
    <cofactor evidence="4">
        <name>Zn(2+)</name>
        <dbReference type="ChEBI" id="CHEBI:29105"/>
    </cofactor>
    <text evidence="4">Binds 1 zinc ion per subunit.</text>
</comment>
<evidence type="ECO:0000256" key="2">
    <source>
        <dbReference type="ARBA" id="ARBA00022723"/>
    </source>
</evidence>
<feature type="binding site" evidence="4">
    <location>
        <position position="38"/>
    </location>
    <ligand>
        <name>Zn(2+)</name>
        <dbReference type="ChEBI" id="CHEBI:29105"/>
    </ligand>
</feature>
<sequence length="182" mass="19784">MSSLPTLIDRNKRFAVGFASADLPVLPKLRTIILACIDGRVDPAQVLGLEQGDAVVARNNGGRVTRAFIDEMATIAVMVARMTGMEQVSFDIVLMQHTQCGAERLADTAFQATLKDELGVNASESAITYQRTDLLTDLDRLRDAPRLPVMLTVSALLYAVQSGRLEEIAAPQTLAALRTQRD</sequence>
<feature type="binding site" evidence="4">
    <location>
        <position position="100"/>
    </location>
    <ligand>
        <name>Zn(2+)</name>
        <dbReference type="ChEBI" id="CHEBI:29105"/>
    </ligand>
</feature>
<feature type="binding site" evidence="4">
    <location>
        <position position="36"/>
    </location>
    <ligand>
        <name>Zn(2+)</name>
        <dbReference type="ChEBI" id="CHEBI:29105"/>
    </ligand>
</feature>
<dbReference type="PANTHER" id="PTHR43175">
    <property type="entry name" value="CARBONIC ANHYDRASE"/>
    <property type="match status" value="1"/>
</dbReference>
<keyword evidence="3 4" id="KW-0862">Zinc</keyword>
<gene>
    <name evidence="5" type="ORF">EUU22_10785</name>
</gene>
<dbReference type="InterPro" id="IPR001765">
    <property type="entry name" value="Carbonic_anhydrase"/>
</dbReference>
<dbReference type="AlphaFoldDB" id="A0A4Q2TAU8"/>
<organism evidence="5 6">
    <name type="scientific">Ciceribacter ferrooxidans</name>
    <dbReference type="NCBI Taxonomy" id="2509717"/>
    <lineage>
        <taxon>Bacteria</taxon>
        <taxon>Pseudomonadati</taxon>
        <taxon>Pseudomonadota</taxon>
        <taxon>Alphaproteobacteria</taxon>
        <taxon>Hyphomicrobiales</taxon>
        <taxon>Rhizobiaceae</taxon>
        <taxon>Ciceribacter</taxon>
    </lineage>
</organism>
<evidence type="ECO:0000256" key="3">
    <source>
        <dbReference type="ARBA" id="ARBA00022833"/>
    </source>
</evidence>
<comment type="similarity">
    <text evidence="1">Belongs to the beta-class carbonic anhydrase family.</text>
</comment>
<protein>
    <submittedName>
        <fullName evidence="5">Carbonic anhydrase</fullName>
    </submittedName>
</protein>
<dbReference type="GO" id="GO:0004089">
    <property type="term" value="F:carbonate dehydratase activity"/>
    <property type="evidence" value="ECO:0007669"/>
    <property type="project" value="InterPro"/>
</dbReference>
<feature type="binding site" evidence="4">
    <location>
        <position position="97"/>
    </location>
    <ligand>
        <name>Zn(2+)</name>
        <dbReference type="ChEBI" id="CHEBI:29105"/>
    </ligand>
</feature>
<keyword evidence="2 4" id="KW-0479">Metal-binding</keyword>
<dbReference type="Pfam" id="PF00484">
    <property type="entry name" value="Pro_CA"/>
    <property type="match status" value="1"/>
</dbReference>
<evidence type="ECO:0000256" key="1">
    <source>
        <dbReference type="ARBA" id="ARBA00006217"/>
    </source>
</evidence>
<accession>A0A4Q2TAU8</accession>
<evidence type="ECO:0000256" key="4">
    <source>
        <dbReference type="PIRSR" id="PIRSR601765-1"/>
    </source>
</evidence>
<dbReference type="OrthoDB" id="9797527at2"/>
<comment type="caution">
    <text evidence="5">The sequence shown here is derived from an EMBL/GenBank/DDBJ whole genome shotgun (WGS) entry which is preliminary data.</text>
</comment>
<dbReference type="Gene3D" id="3.40.1050.10">
    <property type="entry name" value="Carbonic anhydrase"/>
    <property type="match status" value="1"/>
</dbReference>